<comment type="similarity">
    <text evidence="1 4 6">Belongs to the spermidine/spermine synthase family.</text>
</comment>
<evidence type="ECO:0000256" key="6">
    <source>
        <dbReference type="RuleBase" id="RU003836"/>
    </source>
</evidence>
<dbReference type="PROSITE" id="PS51006">
    <property type="entry name" value="PABS_2"/>
    <property type="match status" value="1"/>
</dbReference>
<evidence type="ECO:0000256" key="1">
    <source>
        <dbReference type="ARBA" id="ARBA00007867"/>
    </source>
</evidence>
<dbReference type="OrthoDB" id="9793120at2"/>
<feature type="binding site" evidence="4">
    <location>
        <position position="94"/>
    </location>
    <ligand>
        <name>spermidine</name>
        <dbReference type="ChEBI" id="CHEBI:57834"/>
    </ligand>
</feature>
<dbReference type="GO" id="GO:0004766">
    <property type="term" value="F:spermidine synthase activity"/>
    <property type="evidence" value="ECO:0007669"/>
    <property type="project" value="UniProtKB-UniRule"/>
</dbReference>
<dbReference type="EC" id="2.5.1.16" evidence="4"/>
<keyword evidence="3 4" id="KW-0620">Polyamine biosynthesis</keyword>
<evidence type="ECO:0000256" key="3">
    <source>
        <dbReference type="ARBA" id="ARBA00023115"/>
    </source>
</evidence>
<dbReference type="NCBIfam" id="TIGR00417">
    <property type="entry name" value="speE"/>
    <property type="match status" value="1"/>
</dbReference>
<dbReference type="EMBL" id="CM001022">
    <property type="protein sequence ID" value="EFQ22622.1"/>
    <property type="molecule type" value="Genomic_DNA"/>
</dbReference>
<name>E3CXM9_9BACT</name>
<comment type="function">
    <text evidence="4">Catalyzes the irreversible transfer of a propylamine group from the amino donor S-adenosylmethioninamine (decarboxy-AdoMet) to putrescine (1,4-diaminobutane) to yield spermidine.</text>
</comment>
<feature type="binding site" evidence="4">
    <location>
        <position position="39"/>
    </location>
    <ligand>
        <name>S-methyl-5'-thioadenosine</name>
        <dbReference type="ChEBI" id="CHEBI:17509"/>
    </ligand>
</feature>
<dbReference type="RefSeq" id="WP_006299766.1">
    <property type="nucleotide sequence ID" value="NZ_CM001022.1"/>
</dbReference>
<dbReference type="InterPro" id="IPR001045">
    <property type="entry name" value="Spermi_synthase"/>
</dbReference>
<keyword evidence="10" id="KW-1185">Reference proteome</keyword>
<dbReference type="HOGENOM" id="CLU_048199_0_0_0"/>
<feature type="domain" description="PABS" evidence="8">
    <location>
        <begin position="10"/>
        <end position="243"/>
    </location>
</feature>
<evidence type="ECO:0000256" key="2">
    <source>
        <dbReference type="ARBA" id="ARBA00022679"/>
    </source>
</evidence>
<evidence type="ECO:0000259" key="8">
    <source>
        <dbReference type="PROSITE" id="PS51006"/>
    </source>
</evidence>
<feature type="binding site" evidence="4">
    <location>
        <position position="70"/>
    </location>
    <ligand>
        <name>spermidine</name>
        <dbReference type="ChEBI" id="CHEBI:57834"/>
    </ligand>
</feature>
<dbReference type="PROSITE" id="PS01330">
    <property type="entry name" value="PABS_1"/>
    <property type="match status" value="1"/>
</dbReference>
<feature type="binding site" evidence="4">
    <location>
        <begin position="163"/>
        <end position="166"/>
    </location>
    <ligand>
        <name>spermidine</name>
        <dbReference type="ChEBI" id="CHEBI:57834"/>
    </ligand>
</feature>
<evidence type="ECO:0000256" key="4">
    <source>
        <dbReference type="HAMAP-Rule" id="MF_00198"/>
    </source>
</evidence>
<evidence type="ECO:0000313" key="9">
    <source>
        <dbReference type="EMBL" id="EFQ22622.1"/>
    </source>
</evidence>
<dbReference type="Pfam" id="PF17284">
    <property type="entry name" value="Spermine_synt_N"/>
    <property type="match status" value="1"/>
</dbReference>
<evidence type="ECO:0000313" key="10">
    <source>
        <dbReference type="Proteomes" id="UP000005096"/>
    </source>
</evidence>
<accession>E3CXM9</accession>
<dbReference type="Gene3D" id="3.40.50.150">
    <property type="entry name" value="Vaccinia Virus protein VP39"/>
    <property type="match status" value="1"/>
</dbReference>
<keyword evidence="4 7" id="KW-0745">Spermidine biosynthesis</keyword>
<comment type="subunit">
    <text evidence="4">Homodimer or homotetramer.</text>
</comment>
<feature type="binding site" evidence="4">
    <location>
        <position position="114"/>
    </location>
    <ligand>
        <name>S-methyl-5'-thioadenosine</name>
        <dbReference type="ChEBI" id="CHEBI:17509"/>
    </ligand>
</feature>
<reference evidence="9 10" key="1">
    <citation type="journal article" date="2010" name="Stand. Genomic Sci.">
        <title>Non-contiguous finished genome sequence of Aminomonas paucivorans type strain (GLU-3).</title>
        <authorList>
            <person name="Pitluck S."/>
            <person name="Yasawong M."/>
            <person name="Held B."/>
            <person name="Lapidus A."/>
            <person name="Nolan M."/>
            <person name="Copeland A."/>
            <person name="Lucas S."/>
            <person name="Del Rio T.G."/>
            <person name="Tice H."/>
            <person name="Cheng J.F."/>
            <person name="Chertkov O."/>
            <person name="Goodwin L."/>
            <person name="Tapia R."/>
            <person name="Han C."/>
            <person name="Liolios K."/>
            <person name="Ivanova N."/>
            <person name="Mavromatis K."/>
            <person name="Ovchinnikova G."/>
            <person name="Pati A."/>
            <person name="Chen A."/>
            <person name="Palaniappan K."/>
            <person name="Land M."/>
            <person name="Hauser L."/>
            <person name="Chang Y.J."/>
            <person name="Jeffries C.D."/>
            <person name="Pukall R."/>
            <person name="Spring S."/>
            <person name="Rohde M."/>
            <person name="Sikorski J."/>
            <person name="Goker M."/>
            <person name="Woyke T."/>
            <person name="Bristow J."/>
            <person name="Eisen J.A."/>
            <person name="Markowitz V."/>
            <person name="Hugenholtz P."/>
            <person name="Kyrpides N.C."/>
            <person name="Klenk H.P."/>
        </authorList>
    </citation>
    <scope>NUCLEOTIDE SEQUENCE [LARGE SCALE GENOMIC DNA]</scope>
    <source>
        <strain evidence="9 10">DSM 12260</strain>
    </source>
</reference>
<dbReference type="CDD" id="cd02440">
    <property type="entry name" value="AdoMet_MTases"/>
    <property type="match status" value="1"/>
</dbReference>
<sequence length="282" mass="31634">METYPKRTNDLWLTEAQTENLHLSLRATDVLRHVRTPYQDLLVIRTLEYGNVMVLDGAIQVTERDEFCYHEMMAHVALCAHPDPKRVLIVGGGDGGSLREVLRHPGVEEAFLVDIDEEVIRASRDFFPTLSCAMDDPRARVLPMDALKFIEEHRDEFDLVIVDSTDPVEFAAGLFEAPFYGNVARSLRDRGFVVCQTESPFSDTGVVREALAALRQVFPVVRLCTGFMPTYPTGFWTYGVGTKGPDPSRPLRPAPEGTRYYSSEVHAAAFALPPFLKEWVGA</sequence>
<gene>
    <name evidence="4" type="primary">speE</name>
    <name evidence="9" type="ORF">Apau_0185</name>
</gene>
<dbReference type="InterPro" id="IPR037163">
    <property type="entry name" value="Spermidine_synt_N_sf"/>
</dbReference>
<dbReference type="UniPathway" id="UPA00248">
    <property type="reaction ID" value="UER00314"/>
</dbReference>
<dbReference type="GO" id="GO:0005829">
    <property type="term" value="C:cytosol"/>
    <property type="evidence" value="ECO:0007669"/>
    <property type="project" value="TreeGrafter"/>
</dbReference>
<dbReference type="PANTHER" id="PTHR11558">
    <property type="entry name" value="SPERMIDINE/SPERMINE SYNTHASE"/>
    <property type="match status" value="1"/>
</dbReference>
<dbReference type="InterPro" id="IPR030373">
    <property type="entry name" value="PABS_CS"/>
</dbReference>
<dbReference type="Proteomes" id="UP000005096">
    <property type="component" value="Chromosome"/>
</dbReference>
<keyword evidence="2 4" id="KW-0808">Transferase</keyword>
<dbReference type="PaxDb" id="584708-Apau_0185"/>
<dbReference type="AlphaFoldDB" id="E3CXM9"/>
<comment type="catalytic activity">
    <reaction evidence="4 7">
        <text>S-adenosyl 3-(methylsulfanyl)propylamine + putrescine = S-methyl-5'-thioadenosine + spermidine + H(+)</text>
        <dbReference type="Rhea" id="RHEA:12721"/>
        <dbReference type="ChEBI" id="CHEBI:15378"/>
        <dbReference type="ChEBI" id="CHEBI:17509"/>
        <dbReference type="ChEBI" id="CHEBI:57443"/>
        <dbReference type="ChEBI" id="CHEBI:57834"/>
        <dbReference type="ChEBI" id="CHEBI:326268"/>
        <dbReference type="EC" id="2.5.1.16"/>
    </reaction>
</comment>
<dbReference type="Pfam" id="PF01564">
    <property type="entry name" value="Spermine_synth"/>
    <property type="match status" value="1"/>
</dbReference>
<dbReference type="STRING" id="584708.Apau_0185"/>
<dbReference type="SUPFAM" id="SSF53335">
    <property type="entry name" value="S-adenosyl-L-methionine-dependent methyltransferases"/>
    <property type="match status" value="1"/>
</dbReference>
<dbReference type="HAMAP" id="MF_00198">
    <property type="entry name" value="Spermidine_synth"/>
    <property type="match status" value="1"/>
</dbReference>
<dbReference type="PANTHER" id="PTHR11558:SF11">
    <property type="entry name" value="SPERMIDINE SYNTHASE"/>
    <property type="match status" value="1"/>
</dbReference>
<dbReference type="GO" id="GO:0008295">
    <property type="term" value="P:spermidine biosynthetic process"/>
    <property type="evidence" value="ECO:0007669"/>
    <property type="project" value="UniProtKB-UniRule"/>
</dbReference>
<feature type="active site" description="Proton acceptor" evidence="4 5">
    <location>
        <position position="163"/>
    </location>
</feature>
<evidence type="ECO:0000256" key="7">
    <source>
        <dbReference type="RuleBase" id="RU003837"/>
    </source>
</evidence>
<dbReference type="Gene3D" id="2.30.140.10">
    <property type="entry name" value="Spermidine synthase, tetramerisation domain"/>
    <property type="match status" value="1"/>
</dbReference>
<organism evidence="9 10">
    <name type="scientific">Aminomonas paucivorans DSM 12260</name>
    <dbReference type="NCBI Taxonomy" id="584708"/>
    <lineage>
        <taxon>Bacteria</taxon>
        <taxon>Thermotogati</taxon>
        <taxon>Synergistota</taxon>
        <taxon>Synergistia</taxon>
        <taxon>Synergistales</taxon>
        <taxon>Synergistaceae</taxon>
        <taxon>Aminomonas</taxon>
    </lineage>
</organism>
<evidence type="ECO:0000256" key="5">
    <source>
        <dbReference type="PROSITE-ProRule" id="PRU00354"/>
    </source>
</evidence>
<dbReference type="NCBIfam" id="NF002010">
    <property type="entry name" value="PRK00811.1"/>
    <property type="match status" value="1"/>
</dbReference>
<protein>
    <recommendedName>
        <fullName evidence="4">Polyamine aminopropyltransferase</fullName>
    </recommendedName>
    <alternativeName>
        <fullName evidence="4">Putrescine aminopropyltransferase</fullName>
        <shortName evidence="4">PAPT</shortName>
    </alternativeName>
    <alternativeName>
        <fullName evidence="4">Spermidine synthase</fullName>
        <shortName evidence="4">SPDS</shortName>
        <shortName evidence="4">SPDSY</shortName>
        <ecNumber evidence="4">2.5.1.16</ecNumber>
    </alternativeName>
</protein>
<dbReference type="InterPro" id="IPR029063">
    <property type="entry name" value="SAM-dependent_MTases_sf"/>
</dbReference>
<comment type="caution">
    <text evidence="4">Lacks conserved residue(s) required for the propagation of feature annotation.</text>
</comment>
<comment type="pathway">
    <text evidence="4">Amine and polyamine biosynthesis; spermidine biosynthesis; spermidine from putrescine: step 1/1.</text>
</comment>
<feature type="binding site" evidence="4">
    <location>
        <begin position="145"/>
        <end position="146"/>
    </location>
    <ligand>
        <name>S-methyl-5'-thioadenosine</name>
        <dbReference type="ChEBI" id="CHEBI:17509"/>
    </ligand>
</feature>
<dbReference type="InterPro" id="IPR035246">
    <property type="entry name" value="Spermidine_synt_N"/>
</dbReference>
<dbReference type="eggNOG" id="COG0421">
    <property type="taxonomic scope" value="Bacteria"/>
</dbReference>
<proteinExistence type="inferred from homology"/>
<dbReference type="InterPro" id="IPR030374">
    <property type="entry name" value="PABS"/>
</dbReference>